<dbReference type="HOGENOM" id="CLU_1584495_0_0_9"/>
<accession>A0A078MG33</accession>
<dbReference type="EMBL" id="LN483077">
    <property type="protein sequence ID" value="CEA05284.1"/>
    <property type="molecule type" value="Genomic_DNA"/>
</dbReference>
<organism evidence="1">
    <name type="scientific">Metalysinibacillus saudimassiliensis</name>
    <dbReference type="NCBI Taxonomy" id="1461583"/>
    <lineage>
        <taxon>Bacteria</taxon>
        <taxon>Bacillati</taxon>
        <taxon>Bacillota</taxon>
        <taxon>Bacilli</taxon>
        <taxon>Bacillales</taxon>
        <taxon>Caryophanaceae</taxon>
        <taxon>Metalysinibacillus</taxon>
    </lineage>
</organism>
<sequence>MVIVTVIMVMLAIIVLVFTKDSKETFAFTTFVKSKPQDTLRAEMELYRKKVGATERDTNCFVTALLLASYKPEYADAIAHICQQRLTGALDARAFMTEIAQYVSTTSVTMKDWHSACQYVGDYAVQNGFSSNDFTIATTSIMAAAVITATASDDASSSDSFDGGGGDF</sequence>
<evidence type="ECO:0000313" key="1">
    <source>
        <dbReference type="EMBL" id="CEA05284.1"/>
    </source>
</evidence>
<name>A0A078MG33_9BACL</name>
<proteinExistence type="predicted"/>
<dbReference type="AlphaFoldDB" id="A0A078MG33"/>
<protein>
    <submittedName>
        <fullName evidence="1">Uncharacterized protein</fullName>
    </submittedName>
</protein>
<dbReference type="PATRIC" id="fig|1461583.4.peg.2299"/>
<reference evidence="1" key="1">
    <citation type="submission" date="2014-07" db="EMBL/GenBank/DDBJ databases">
        <authorList>
            <person name="Urmite Genomes Urmite Genomes"/>
        </authorList>
    </citation>
    <scope>NUCLEOTIDE SEQUENCE</scope>
    <source>
        <strain evidence="1">13S34_air</strain>
    </source>
</reference>
<gene>
    <name evidence="1" type="ORF">BN1050_02384</name>
</gene>